<sequence length="344" mass="40460">MSTSPSTLDRFRMGPLVAMDHWQKEKATMDLNRGPFHGALDFIRNKAISERHFLEQHGHPRLNYARSRVELEQPEEMLELLDKYLKLTPAMVPPSTPDDIDASTLWHPDLHLDNIFIDPNTLQVTSVIDWQSTTAAPLFYQCGVPKMVRHREPVSLDLSNWPKRCDNYEDLGQDEKDYTEKMHRSEHLHQYYLRITRRDNPRHWTALQLHNELRVQPFKIVQQVWENNTIFFLRRALMRIAANWERLYPGAGPCPASFSEEDFSLFNREVEKREFVSDTLNLIQKNYGLNPDGTVEPNKYNEIQTELKRLKAVCLEAAENKEERFNVERLWPYQDTVDRASLAT</sequence>
<evidence type="ECO:0000313" key="2">
    <source>
        <dbReference type="EMBL" id="TVY55188.1"/>
    </source>
</evidence>
<dbReference type="OrthoDB" id="2968323at2759"/>
<reference evidence="2 3" key="1">
    <citation type="submission" date="2018-05" db="EMBL/GenBank/DDBJ databases">
        <title>Genome sequencing and assembly of the regulated plant pathogen Lachnellula willkommii and related sister species for the development of diagnostic species identification markers.</title>
        <authorList>
            <person name="Giroux E."/>
            <person name="Bilodeau G."/>
        </authorList>
    </citation>
    <scope>NUCLEOTIDE SEQUENCE [LARGE SCALE GENOMIC DNA]</scope>
    <source>
        <strain evidence="2 3">CBS 268.59</strain>
    </source>
</reference>
<comment type="caution">
    <text evidence="2">The sequence shown here is derived from an EMBL/GenBank/DDBJ whole genome shotgun (WGS) entry which is preliminary data.</text>
</comment>
<dbReference type="GO" id="GO:0005739">
    <property type="term" value="C:mitochondrion"/>
    <property type="evidence" value="ECO:0007669"/>
    <property type="project" value="TreeGrafter"/>
</dbReference>
<dbReference type="PANTHER" id="PTHR36091">
    <property type="entry name" value="ALTERED INHERITANCE OF MITOCHONDRIA PROTEIN 9, MITOCHONDRIAL"/>
    <property type="match status" value="1"/>
</dbReference>
<keyword evidence="3" id="KW-1185">Reference proteome</keyword>
<dbReference type="SUPFAM" id="SSF56112">
    <property type="entry name" value="Protein kinase-like (PK-like)"/>
    <property type="match status" value="1"/>
</dbReference>
<feature type="domain" description="Aminoglycoside phosphotransferase" evidence="1">
    <location>
        <begin position="65"/>
        <end position="140"/>
    </location>
</feature>
<proteinExistence type="predicted"/>
<protein>
    <recommendedName>
        <fullName evidence="1">Aminoglycoside phosphotransferase domain-containing protein</fullName>
    </recommendedName>
</protein>
<dbReference type="EMBL" id="QGMK01002930">
    <property type="protein sequence ID" value="TVY55188.1"/>
    <property type="molecule type" value="Genomic_DNA"/>
</dbReference>
<name>A0A8T9BRM3_9HELO</name>
<dbReference type="InterPro" id="IPR051035">
    <property type="entry name" value="Mito_inheritance_9"/>
</dbReference>
<gene>
    <name evidence="2" type="ORF">LSUE1_G009098</name>
</gene>
<accession>A0A8T9BRM3</accession>
<dbReference type="Pfam" id="PF01636">
    <property type="entry name" value="APH"/>
    <property type="match status" value="1"/>
</dbReference>
<dbReference type="Gene3D" id="3.90.1200.10">
    <property type="match status" value="1"/>
</dbReference>
<evidence type="ECO:0000313" key="3">
    <source>
        <dbReference type="Proteomes" id="UP000469558"/>
    </source>
</evidence>
<dbReference type="Proteomes" id="UP000469558">
    <property type="component" value="Unassembled WGS sequence"/>
</dbReference>
<organism evidence="2 3">
    <name type="scientific">Lachnellula suecica</name>
    <dbReference type="NCBI Taxonomy" id="602035"/>
    <lineage>
        <taxon>Eukaryota</taxon>
        <taxon>Fungi</taxon>
        <taxon>Dikarya</taxon>
        <taxon>Ascomycota</taxon>
        <taxon>Pezizomycotina</taxon>
        <taxon>Leotiomycetes</taxon>
        <taxon>Helotiales</taxon>
        <taxon>Lachnaceae</taxon>
        <taxon>Lachnellula</taxon>
    </lineage>
</organism>
<dbReference type="PANTHER" id="PTHR36091:SF2">
    <property type="entry name" value="AMINOGLYCOSIDE PHOSPHOTRANSFERASE DOMAIN-CONTAINING PROTEIN"/>
    <property type="match status" value="1"/>
</dbReference>
<dbReference type="AlphaFoldDB" id="A0A8T9BRM3"/>
<dbReference type="InterPro" id="IPR002575">
    <property type="entry name" value="Aminoglycoside_PTrfase"/>
</dbReference>
<dbReference type="InterPro" id="IPR011009">
    <property type="entry name" value="Kinase-like_dom_sf"/>
</dbReference>
<evidence type="ECO:0000259" key="1">
    <source>
        <dbReference type="Pfam" id="PF01636"/>
    </source>
</evidence>